<feature type="compositionally biased region" description="Low complexity" evidence="1">
    <location>
        <begin position="84"/>
        <end position="95"/>
    </location>
</feature>
<feature type="region of interest" description="Disordered" evidence="1">
    <location>
        <begin position="207"/>
        <end position="255"/>
    </location>
</feature>
<feature type="compositionally biased region" description="Polar residues" evidence="1">
    <location>
        <begin position="105"/>
        <end position="116"/>
    </location>
</feature>
<feature type="region of interest" description="Disordered" evidence="1">
    <location>
        <begin position="1"/>
        <end position="34"/>
    </location>
</feature>
<sequence>MESYTNSFGRSTSMPVLQQQDADQEDRGRAQFGFSRQTDTFDILEASNNFRQQNAKIWSPNGLSNGFLSSPAPRNGFQNGQVGDSSDSPTPSKPTGRPLDDVKDTSPTTQADSGQPKSEAEAADQRKKEMMEILADSPVFRPQGQPNLYTFASPFSAQPGTPQGPKSPFWRSALGTNGNGASEMNGHSYTSSEDSLVICGEKKDLSKQRLPGLGHSSPVTDNSPPKELNHPSGFLHHRRNSSRVSSMPNIPSPLGPRHYTDDLGSDVSGLVSPLPNAPATNGQRREMDTQDGAQIFGIHTRQPMTNGRGNPFLTQGAFGFGHLRRDTDPFVEPTDKWSQPLKASPFVTQATQRSMSPTSPETLEPLTPLFNNDSFMSLLGSPPMHWSPMTPEREQANIRAPTFNPYQSGVPRTPSFLGFNGNNPSAPRVDLPIPPPPLPAAQAHLQNSPITPQSRARLDAHAGVRGDWIRTEAHKITELSRMSFAAAQHFQQTKLMEDYHAWQRLAAELDRATNLEKRQEQRRNMFMPNGVKAMKTGAGNLVSDQSAAYAAAHEANCIAAASEQEEGKLLGFQMAYMERVCAEVKRRADEKEDKQGEISLEMLETLSIEEKKALREHLVARLQSASAGNKAGVLSESFV</sequence>
<gene>
    <name evidence="2" type="ORF">CC86DRAFT_399688</name>
</gene>
<dbReference type="AlphaFoldDB" id="A0A6A7AIU6"/>
<accession>A0A6A7AIU6</accession>
<feature type="compositionally biased region" description="Basic and acidic residues" evidence="1">
    <location>
        <begin position="118"/>
        <end position="131"/>
    </location>
</feature>
<organism evidence="2 3">
    <name type="scientific">Ophiobolus disseminans</name>
    <dbReference type="NCBI Taxonomy" id="1469910"/>
    <lineage>
        <taxon>Eukaryota</taxon>
        <taxon>Fungi</taxon>
        <taxon>Dikarya</taxon>
        <taxon>Ascomycota</taxon>
        <taxon>Pezizomycotina</taxon>
        <taxon>Dothideomycetes</taxon>
        <taxon>Pleosporomycetidae</taxon>
        <taxon>Pleosporales</taxon>
        <taxon>Pleosporineae</taxon>
        <taxon>Phaeosphaeriaceae</taxon>
        <taxon>Ophiobolus</taxon>
    </lineage>
</organism>
<reference evidence="2" key="1">
    <citation type="journal article" date="2020" name="Stud. Mycol.">
        <title>101 Dothideomycetes genomes: a test case for predicting lifestyles and emergence of pathogens.</title>
        <authorList>
            <person name="Haridas S."/>
            <person name="Albert R."/>
            <person name="Binder M."/>
            <person name="Bloem J."/>
            <person name="Labutti K."/>
            <person name="Salamov A."/>
            <person name="Andreopoulos B."/>
            <person name="Baker S."/>
            <person name="Barry K."/>
            <person name="Bills G."/>
            <person name="Bluhm B."/>
            <person name="Cannon C."/>
            <person name="Castanera R."/>
            <person name="Culley D."/>
            <person name="Daum C."/>
            <person name="Ezra D."/>
            <person name="Gonzalez J."/>
            <person name="Henrissat B."/>
            <person name="Kuo A."/>
            <person name="Liang C."/>
            <person name="Lipzen A."/>
            <person name="Lutzoni F."/>
            <person name="Magnuson J."/>
            <person name="Mondo S."/>
            <person name="Nolan M."/>
            <person name="Ohm R."/>
            <person name="Pangilinan J."/>
            <person name="Park H.-J."/>
            <person name="Ramirez L."/>
            <person name="Alfaro M."/>
            <person name="Sun H."/>
            <person name="Tritt A."/>
            <person name="Yoshinaga Y."/>
            <person name="Zwiers L.-H."/>
            <person name="Turgeon B."/>
            <person name="Goodwin S."/>
            <person name="Spatafora J."/>
            <person name="Crous P."/>
            <person name="Grigoriev I."/>
        </authorList>
    </citation>
    <scope>NUCLEOTIDE SEQUENCE</scope>
    <source>
        <strain evidence="2">CBS 113818</strain>
    </source>
</reference>
<feature type="compositionally biased region" description="Polar residues" evidence="1">
    <location>
        <begin position="174"/>
        <end position="190"/>
    </location>
</feature>
<protein>
    <submittedName>
        <fullName evidence="2">Uncharacterized protein</fullName>
    </submittedName>
</protein>
<evidence type="ECO:0000313" key="2">
    <source>
        <dbReference type="EMBL" id="KAF2833033.1"/>
    </source>
</evidence>
<feature type="compositionally biased region" description="Polar residues" evidence="1">
    <location>
        <begin position="144"/>
        <end position="161"/>
    </location>
</feature>
<dbReference type="Proteomes" id="UP000799424">
    <property type="component" value="Unassembled WGS sequence"/>
</dbReference>
<feature type="region of interest" description="Disordered" evidence="1">
    <location>
        <begin position="55"/>
        <end position="190"/>
    </location>
</feature>
<evidence type="ECO:0000256" key="1">
    <source>
        <dbReference type="SAM" id="MobiDB-lite"/>
    </source>
</evidence>
<evidence type="ECO:0000313" key="3">
    <source>
        <dbReference type="Proteomes" id="UP000799424"/>
    </source>
</evidence>
<dbReference type="EMBL" id="MU006216">
    <property type="protein sequence ID" value="KAF2833033.1"/>
    <property type="molecule type" value="Genomic_DNA"/>
</dbReference>
<proteinExistence type="predicted"/>
<name>A0A6A7AIU6_9PLEO</name>
<dbReference type="OrthoDB" id="3692823at2759"/>
<keyword evidence="3" id="KW-1185">Reference proteome</keyword>
<feature type="compositionally biased region" description="Polar residues" evidence="1">
    <location>
        <begin position="1"/>
        <end position="21"/>
    </location>
</feature>
<feature type="compositionally biased region" description="Polar residues" evidence="1">
    <location>
        <begin position="55"/>
        <end position="68"/>
    </location>
</feature>